<reference evidence="2" key="1">
    <citation type="submission" date="2022-10" db="EMBL/GenBank/DDBJ databases">
        <authorList>
            <person name="Turner M.S."/>
            <person name="Huang W."/>
        </authorList>
    </citation>
    <scope>NUCLEOTIDE SEQUENCE</scope>
    <source>
        <strain evidence="2">54</strain>
    </source>
</reference>
<protein>
    <submittedName>
        <fullName evidence="2">Uncharacterized protein</fullName>
    </submittedName>
</protein>
<accession>A0AAP3Z321</accession>
<evidence type="ECO:0000313" key="3">
    <source>
        <dbReference type="Proteomes" id="UP001152598"/>
    </source>
</evidence>
<dbReference type="AlphaFoldDB" id="A0AAP3Z321"/>
<evidence type="ECO:0000256" key="1">
    <source>
        <dbReference type="SAM" id="Phobius"/>
    </source>
</evidence>
<dbReference type="EMBL" id="JAOWLV010000010">
    <property type="protein sequence ID" value="MDG4977440.1"/>
    <property type="molecule type" value="Genomic_DNA"/>
</dbReference>
<keyword evidence="1" id="KW-1133">Transmembrane helix</keyword>
<reference evidence="2" key="2">
    <citation type="journal article" date="2023" name="Food Microbiol.">
        <title>Evaluation of the fermentation potential of lactic acid bacteria isolated from herbs, fruits and vegetables as starter cultures in nut-based milk alternatives.</title>
        <authorList>
            <person name="Huang W."/>
            <person name="Dong A."/>
            <person name="Pham H.T."/>
            <person name="Zhou C."/>
            <person name="Huo Z."/>
            <person name="Watjen A.P."/>
            <person name="Prakash S."/>
            <person name="Bang-Berthelsen C.H."/>
            <person name="Turner M.S."/>
        </authorList>
    </citation>
    <scope>NUCLEOTIDE SEQUENCE</scope>
    <source>
        <strain evidence="2">54</strain>
    </source>
</reference>
<organism evidence="2 3">
    <name type="scientific">Lactococcus lactis</name>
    <dbReference type="NCBI Taxonomy" id="1358"/>
    <lineage>
        <taxon>Bacteria</taxon>
        <taxon>Bacillati</taxon>
        <taxon>Bacillota</taxon>
        <taxon>Bacilli</taxon>
        <taxon>Lactobacillales</taxon>
        <taxon>Streptococcaceae</taxon>
        <taxon>Lactococcus</taxon>
    </lineage>
</organism>
<dbReference type="RefSeq" id="WP_278228513.1">
    <property type="nucleotide sequence ID" value="NZ_JAOWLV010000010.1"/>
</dbReference>
<feature type="transmembrane region" description="Helical" evidence="1">
    <location>
        <begin position="80"/>
        <end position="101"/>
    </location>
</feature>
<evidence type="ECO:0000313" key="2">
    <source>
        <dbReference type="EMBL" id="MDG4977440.1"/>
    </source>
</evidence>
<proteinExistence type="predicted"/>
<feature type="transmembrane region" description="Helical" evidence="1">
    <location>
        <begin position="48"/>
        <end position="68"/>
    </location>
</feature>
<sequence>MNKKIKKIVAKTNFTLATVTSTIGLKLTPVLADVTTQKTVDNMQKYIKWGFGTAGLIVALLGLGWLFLSWDDGPAARRSPIFTLVGGIVLVGLGFMIAASITAPPGA</sequence>
<dbReference type="Proteomes" id="UP001152598">
    <property type="component" value="Unassembled WGS sequence"/>
</dbReference>
<keyword evidence="1" id="KW-0812">Transmembrane</keyword>
<gene>
    <name evidence="2" type="ORF">OGZ50_11930</name>
</gene>
<keyword evidence="1" id="KW-0472">Membrane</keyword>
<comment type="caution">
    <text evidence="2">The sequence shown here is derived from an EMBL/GenBank/DDBJ whole genome shotgun (WGS) entry which is preliminary data.</text>
</comment>
<name>A0AAP3Z321_9LACT</name>